<dbReference type="AlphaFoldDB" id="A0A927MCS6"/>
<evidence type="ECO:0000313" key="1">
    <source>
        <dbReference type="EMBL" id="MBE1489398.1"/>
    </source>
</evidence>
<keyword evidence="2" id="KW-1185">Reference proteome</keyword>
<dbReference type="Gene3D" id="2.60.120.620">
    <property type="entry name" value="q2cbj1_9rhob like domain"/>
    <property type="match status" value="1"/>
</dbReference>
<gene>
    <name evidence="1" type="ORF">H4W31_005036</name>
</gene>
<dbReference type="PANTHER" id="PTHR20883:SF48">
    <property type="entry name" value="ECTOINE DIOXYGENASE"/>
    <property type="match status" value="1"/>
</dbReference>
<evidence type="ECO:0000313" key="2">
    <source>
        <dbReference type="Proteomes" id="UP000649753"/>
    </source>
</evidence>
<dbReference type="GO" id="GO:0016706">
    <property type="term" value="F:2-oxoglutarate-dependent dioxygenase activity"/>
    <property type="evidence" value="ECO:0007669"/>
    <property type="project" value="UniProtKB-ARBA"/>
</dbReference>
<dbReference type="Pfam" id="PF05721">
    <property type="entry name" value="PhyH"/>
    <property type="match status" value="1"/>
</dbReference>
<accession>A0A927MCS6</accession>
<dbReference type="PANTHER" id="PTHR20883">
    <property type="entry name" value="PHYTANOYL-COA DIOXYGENASE DOMAIN CONTAINING 1"/>
    <property type="match status" value="1"/>
</dbReference>
<name>A0A927MCS6_9ACTN</name>
<comment type="caution">
    <text evidence="1">The sequence shown here is derived from an EMBL/GenBank/DDBJ whole genome shotgun (WGS) entry which is preliminary data.</text>
</comment>
<keyword evidence="1" id="KW-0560">Oxidoreductase</keyword>
<sequence>MAENSDIDQTSATLRENGFVVLPALLSDQQLAAVVQHADNLLDGVGWSDNDFDGRRTRRVYSLLGRLGAFESLLTHPQVRRLVTARLGEVHQFGMLFLSAVDPGQGAQALHFDAGVYPLPQDVEAETNVIWALDDFTAENGATMIAPGSHRWPAGRRPQPPELVPVVMSAGSAVVYSGRLWHAAGHNRSRATRRALICEHVLPWLRPADNHTLATGVEQLLSLTPELRRLAGVAPASKYLGVVGGQDPEQWLLRSARSR</sequence>
<reference evidence="1" key="1">
    <citation type="submission" date="2020-10" db="EMBL/GenBank/DDBJ databases">
        <title>Sequencing the genomes of 1000 actinobacteria strains.</title>
        <authorList>
            <person name="Klenk H.-P."/>
        </authorList>
    </citation>
    <scope>NUCLEOTIDE SEQUENCE</scope>
    <source>
        <strain evidence="1">DSM 46832</strain>
    </source>
</reference>
<proteinExistence type="predicted"/>
<dbReference type="InterPro" id="IPR008775">
    <property type="entry name" value="Phytyl_CoA_dOase-like"/>
</dbReference>
<dbReference type="GO" id="GO:0005506">
    <property type="term" value="F:iron ion binding"/>
    <property type="evidence" value="ECO:0007669"/>
    <property type="project" value="UniProtKB-ARBA"/>
</dbReference>
<dbReference type="RefSeq" id="WP_192768876.1">
    <property type="nucleotide sequence ID" value="NZ_JADBEB010000001.1"/>
</dbReference>
<dbReference type="EMBL" id="JADBEB010000001">
    <property type="protein sequence ID" value="MBE1489398.1"/>
    <property type="molecule type" value="Genomic_DNA"/>
</dbReference>
<keyword evidence="1" id="KW-0223">Dioxygenase</keyword>
<dbReference type="SUPFAM" id="SSF51197">
    <property type="entry name" value="Clavaminate synthase-like"/>
    <property type="match status" value="1"/>
</dbReference>
<dbReference type="Proteomes" id="UP000649753">
    <property type="component" value="Unassembled WGS sequence"/>
</dbReference>
<protein>
    <submittedName>
        <fullName evidence="1">Ectoine hydroxylase-related dioxygenase (Phytanoyl-CoA dioxygenase family)</fullName>
    </submittedName>
</protein>
<organism evidence="1 2">
    <name type="scientific">Plantactinospora soyae</name>
    <dbReference type="NCBI Taxonomy" id="1544732"/>
    <lineage>
        <taxon>Bacteria</taxon>
        <taxon>Bacillati</taxon>
        <taxon>Actinomycetota</taxon>
        <taxon>Actinomycetes</taxon>
        <taxon>Micromonosporales</taxon>
        <taxon>Micromonosporaceae</taxon>
        <taxon>Plantactinospora</taxon>
    </lineage>
</organism>